<sequence length="99" mass="10746">MANRTFQKPTQFTDPESLAIEALGFLAGEPQRLMRFLNLTGLEPENVRDAARSPGFLAAVLDYVAGDETLLVACSQALDRTPETIVAAQRALSPTRSEP</sequence>
<evidence type="ECO:0000313" key="2">
    <source>
        <dbReference type="Proteomes" id="UP000323142"/>
    </source>
</evidence>
<dbReference type="Proteomes" id="UP000323142">
    <property type="component" value="Unassembled WGS sequence"/>
</dbReference>
<gene>
    <name evidence="1" type="ORF">F0L46_01485</name>
</gene>
<organism evidence="1 2">
    <name type="scientific">Salinarimonas soli</name>
    <dbReference type="NCBI Taxonomy" id="1638099"/>
    <lineage>
        <taxon>Bacteria</taxon>
        <taxon>Pseudomonadati</taxon>
        <taxon>Pseudomonadota</taxon>
        <taxon>Alphaproteobacteria</taxon>
        <taxon>Hyphomicrobiales</taxon>
        <taxon>Salinarimonadaceae</taxon>
        <taxon>Salinarimonas</taxon>
    </lineage>
</organism>
<dbReference type="RefSeq" id="WP_149815263.1">
    <property type="nucleotide sequence ID" value="NZ_VUOA01000005.1"/>
</dbReference>
<accession>A0A5B2VX92</accession>
<name>A0A5B2VX92_9HYPH</name>
<dbReference type="OrthoDB" id="7356934at2"/>
<protein>
    <submittedName>
        <fullName evidence="1">DUF3572 family protein</fullName>
    </submittedName>
</protein>
<reference evidence="1 2" key="2">
    <citation type="submission" date="2019-09" db="EMBL/GenBank/DDBJ databases">
        <authorList>
            <person name="Jin C."/>
        </authorList>
    </citation>
    <scope>NUCLEOTIDE SEQUENCE [LARGE SCALE GENOMIC DNA]</scope>
    <source>
        <strain evidence="1 2">BN140002</strain>
    </source>
</reference>
<keyword evidence="2" id="KW-1185">Reference proteome</keyword>
<evidence type="ECO:0000313" key="1">
    <source>
        <dbReference type="EMBL" id="KAA2243951.1"/>
    </source>
</evidence>
<dbReference type="AlphaFoldDB" id="A0A5B2VX92"/>
<reference evidence="1 2" key="1">
    <citation type="submission" date="2019-09" db="EMBL/GenBank/DDBJ databases">
        <title>Salinarimonas rosea gen. nov., sp. nov., a new member of the a-2 subgroup of the Proteobacteria.</title>
        <authorList>
            <person name="Liu J."/>
        </authorList>
    </citation>
    <scope>NUCLEOTIDE SEQUENCE [LARGE SCALE GENOMIC DNA]</scope>
    <source>
        <strain evidence="1 2">BN140002</strain>
    </source>
</reference>
<proteinExistence type="predicted"/>
<dbReference type="Pfam" id="PF12096">
    <property type="entry name" value="DUF3572"/>
    <property type="match status" value="1"/>
</dbReference>
<comment type="caution">
    <text evidence="1">The sequence shown here is derived from an EMBL/GenBank/DDBJ whole genome shotgun (WGS) entry which is preliminary data.</text>
</comment>
<dbReference type="EMBL" id="VUOA01000005">
    <property type="protein sequence ID" value="KAA2243951.1"/>
    <property type="molecule type" value="Genomic_DNA"/>
</dbReference>
<dbReference type="InterPro" id="IPR021955">
    <property type="entry name" value="DUF3572"/>
</dbReference>